<gene>
    <name evidence="1" type="ORF">SAMN05216421_2599</name>
</gene>
<organism evidence="1 2">
    <name type="scientific">Halopseudomonas xinjiangensis</name>
    <dbReference type="NCBI Taxonomy" id="487184"/>
    <lineage>
        <taxon>Bacteria</taxon>
        <taxon>Pseudomonadati</taxon>
        <taxon>Pseudomonadota</taxon>
        <taxon>Gammaproteobacteria</taxon>
        <taxon>Pseudomonadales</taxon>
        <taxon>Pseudomonadaceae</taxon>
        <taxon>Halopseudomonas</taxon>
    </lineage>
</organism>
<accession>A0A1H1WK99</accession>
<dbReference type="Gene3D" id="2.20.25.10">
    <property type="match status" value="1"/>
</dbReference>
<dbReference type="InterPro" id="IPR036102">
    <property type="entry name" value="OsmC/Ohrsf"/>
</dbReference>
<dbReference type="AlphaFoldDB" id="A0A1H1WK99"/>
<dbReference type="RefSeq" id="WP_093395454.1">
    <property type="nucleotide sequence ID" value="NZ_LT629736.1"/>
</dbReference>
<protein>
    <submittedName>
        <fullName evidence="1">Putative redox protein</fullName>
    </submittedName>
</protein>
<dbReference type="InterPro" id="IPR015946">
    <property type="entry name" value="KH_dom-like_a/b"/>
</dbReference>
<dbReference type="Pfam" id="PF02566">
    <property type="entry name" value="OsmC"/>
    <property type="match status" value="1"/>
</dbReference>
<dbReference type="Gene3D" id="3.30.300.20">
    <property type="match status" value="1"/>
</dbReference>
<dbReference type="OrthoDB" id="9804010at2"/>
<dbReference type="PANTHER" id="PTHR34352">
    <property type="entry name" value="PROTEIN YHFA"/>
    <property type="match status" value="1"/>
</dbReference>
<evidence type="ECO:0000313" key="1">
    <source>
        <dbReference type="EMBL" id="SDS97090.1"/>
    </source>
</evidence>
<dbReference type="PANTHER" id="PTHR34352:SF1">
    <property type="entry name" value="PROTEIN YHFA"/>
    <property type="match status" value="1"/>
</dbReference>
<dbReference type="STRING" id="487184.SAMN05216421_2599"/>
<reference evidence="2" key="1">
    <citation type="submission" date="2016-10" db="EMBL/GenBank/DDBJ databases">
        <authorList>
            <person name="Varghese N."/>
            <person name="Submissions S."/>
        </authorList>
    </citation>
    <scope>NUCLEOTIDE SEQUENCE [LARGE SCALE GENOMIC DNA]</scope>
    <source>
        <strain evidence="2">NRRL B-51270</strain>
    </source>
</reference>
<dbReference type="NCBIfam" id="NF008009">
    <property type="entry name" value="PRK10738.1"/>
    <property type="match status" value="1"/>
</dbReference>
<dbReference type="Proteomes" id="UP000243207">
    <property type="component" value="Chromosome I"/>
</dbReference>
<sequence length="140" mass="15251">MKAHIKWVDGAMFLGESGSGHTVVMDGPPDAGGRNMGVRPMETVLIGLGGCASYDVVSILKKARQDIRDVHTLLEAERAEAEPKVFTRIHVRFVVTGKGLKEAHVKRAVELSAEKYCSASIMFGRAGVEITHDYEIVDID</sequence>
<dbReference type="SUPFAM" id="SSF82784">
    <property type="entry name" value="OsmC-like"/>
    <property type="match status" value="1"/>
</dbReference>
<proteinExistence type="predicted"/>
<name>A0A1H1WK99_9GAMM</name>
<dbReference type="EMBL" id="LT629736">
    <property type="protein sequence ID" value="SDS97090.1"/>
    <property type="molecule type" value="Genomic_DNA"/>
</dbReference>
<dbReference type="InterPro" id="IPR003718">
    <property type="entry name" value="OsmC/Ohr_fam"/>
</dbReference>
<keyword evidence="2" id="KW-1185">Reference proteome</keyword>
<evidence type="ECO:0000313" key="2">
    <source>
        <dbReference type="Proteomes" id="UP000243207"/>
    </source>
</evidence>